<dbReference type="EC" id="3.4.19.12" evidence="2"/>
<evidence type="ECO:0000313" key="9">
    <source>
        <dbReference type="Proteomes" id="UP000054217"/>
    </source>
</evidence>
<keyword evidence="5" id="KW-0378">Hydrolase</keyword>
<dbReference type="PANTHER" id="PTHR12931">
    <property type="entry name" value="UBIQUITIN THIOLESTERASE PROTEIN OTUB"/>
    <property type="match status" value="1"/>
</dbReference>
<reference evidence="8 9" key="1">
    <citation type="submission" date="2014-04" db="EMBL/GenBank/DDBJ databases">
        <authorList>
            <consortium name="DOE Joint Genome Institute"/>
            <person name="Kuo A."/>
            <person name="Kohler A."/>
            <person name="Costa M.D."/>
            <person name="Nagy L.G."/>
            <person name="Floudas D."/>
            <person name="Copeland A."/>
            <person name="Barry K.W."/>
            <person name="Cichocki N."/>
            <person name="Veneault-Fourrey C."/>
            <person name="LaButti K."/>
            <person name="Lindquist E.A."/>
            <person name="Lipzen A."/>
            <person name="Lundell T."/>
            <person name="Morin E."/>
            <person name="Murat C."/>
            <person name="Sun H."/>
            <person name="Tunlid A."/>
            <person name="Henrissat B."/>
            <person name="Grigoriev I.V."/>
            <person name="Hibbett D.S."/>
            <person name="Martin F."/>
            <person name="Nordberg H.P."/>
            <person name="Cantor M.N."/>
            <person name="Hua S.X."/>
        </authorList>
    </citation>
    <scope>NUCLEOTIDE SEQUENCE [LARGE SCALE GENOMIC DNA]</scope>
    <source>
        <strain evidence="8 9">Marx 270</strain>
    </source>
</reference>
<dbReference type="CDD" id="cd22749">
    <property type="entry name" value="Otubain_C65"/>
    <property type="match status" value="1"/>
</dbReference>
<dbReference type="InterPro" id="IPR042467">
    <property type="entry name" value="Peptidase_C65_otubain_sub2"/>
</dbReference>
<keyword evidence="4" id="KW-0833">Ubl conjugation pathway</keyword>
<evidence type="ECO:0000256" key="5">
    <source>
        <dbReference type="ARBA" id="ARBA00022801"/>
    </source>
</evidence>
<dbReference type="Proteomes" id="UP000054217">
    <property type="component" value="Unassembled WGS sequence"/>
</dbReference>
<gene>
    <name evidence="8" type="ORF">M404DRAFT_153032</name>
</gene>
<keyword evidence="3" id="KW-0645">Protease</keyword>
<dbReference type="PROSITE" id="PS50802">
    <property type="entry name" value="OTU"/>
    <property type="match status" value="1"/>
</dbReference>
<dbReference type="InParanoid" id="A0A0C3JS04"/>
<dbReference type="STRING" id="870435.A0A0C3JS04"/>
<dbReference type="InterPro" id="IPR019400">
    <property type="entry name" value="Peptidase_C65_otubain"/>
</dbReference>
<dbReference type="InterPro" id="IPR038765">
    <property type="entry name" value="Papain-like_cys_pep_sf"/>
</dbReference>
<dbReference type="EMBL" id="KN831997">
    <property type="protein sequence ID" value="KIO00262.1"/>
    <property type="molecule type" value="Genomic_DNA"/>
</dbReference>
<evidence type="ECO:0000256" key="2">
    <source>
        <dbReference type="ARBA" id="ARBA00012759"/>
    </source>
</evidence>
<dbReference type="AlphaFoldDB" id="A0A0C3JS04"/>
<proteinExistence type="predicted"/>
<comment type="catalytic activity">
    <reaction evidence="1">
        <text>Thiol-dependent hydrolysis of ester, thioester, amide, peptide and isopeptide bonds formed by the C-terminal Gly of ubiquitin (a 76-residue protein attached to proteins as an intracellular targeting signal).</text>
        <dbReference type="EC" id="3.4.19.12"/>
    </reaction>
</comment>
<dbReference type="OrthoDB" id="18915at2759"/>
<evidence type="ECO:0000256" key="1">
    <source>
        <dbReference type="ARBA" id="ARBA00000707"/>
    </source>
</evidence>
<organism evidence="8 9">
    <name type="scientific">Pisolithus tinctorius Marx 270</name>
    <dbReference type="NCBI Taxonomy" id="870435"/>
    <lineage>
        <taxon>Eukaryota</taxon>
        <taxon>Fungi</taxon>
        <taxon>Dikarya</taxon>
        <taxon>Basidiomycota</taxon>
        <taxon>Agaricomycotina</taxon>
        <taxon>Agaricomycetes</taxon>
        <taxon>Agaricomycetidae</taxon>
        <taxon>Boletales</taxon>
        <taxon>Sclerodermatineae</taxon>
        <taxon>Pisolithaceae</taxon>
        <taxon>Pisolithus</taxon>
    </lineage>
</organism>
<keyword evidence="6" id="KW-0788">Thiol protease</keyword>
<name>A0A0C3JS04_PISTI</name>
<dbReference type="Gene3D" id="3.30.200.60">
    <property type="entry name" value="Peptidase C65 Otubain, subdomain 1"/>
    <property type="match status" value="1"/>
</dbReference>
<dbReference type="Gene3D" id="1.20.1300.20">
    <property type="entry name" value="Peptidase C65 Otubain, subdomain 2"/>
    <property type="match status" value="1"/>
</dbReference>
<dbReference type="InterPro" id="IPR042468">
    <property type="entry name" value="Peptidase_C65_otubain_sub1"/>
</dbReference>
<dbReference type="SUPFAM" id="SSF54001">
    <property type="entry name" value="Cysteine proteinases"/>
    <property type="match status" value="1"/>
</dbReference>
<dbReference type="InterPro" id="IPR003323">
    <property type="entry name" value="OTU_dom"/>
</dbReference>
<dbReference type="GO" id="GO:0006508">
    <property type="term" value="P:proteolysis"/>
    <property type="evidence" value="ECO:0007669"/>
    <property type="project" value="UniProtKB-KW"/>
</dbReference>
<accession>A0A0C3JS04</accession>
<protein>
    <recommendedName>
        <fullName evidence="2">ubiquitinyl hydrolase 1</fullName>
        <ecNumber evidence="2">3.4.19.12</ecNumber>
    </recommendedName>
</protein>
<evidence type="ECO:0000256" key="3">
    <source>
        <dbReference type="ARBA" id="ARBA00022670"/>
    </source>
</evidence>
<evidence type="ECO:0000256" key="6">
    <source>
        <dbReference type="ARBA" id="ARBA00022807"/>
    </source>
</evidence>
<dbReference type="GO" id="GO:0004843">
    <property type="term" value="F:cysteine-type deubiquitinase activity"/>
    <property type="evidence" value="ECO:0007669"/>
    <property type="project" value="UniProtKB-EC"/>
</dbReference>
<dbReference type="PANTHER" id="PTHR12931:SF15">
    <property type="entry name" value="UBIQUITIN THIOESTERASE OTUBAIN-LIKE"/>
    <property type="match status" value="1"/>
</dbReference>
<evidence type="ECO:0000313" key="8">
    <source>
        <dbReference type="EMBL" id="KIO00262.1"/>
    </source>
</evidence>
<reference evidence="9" key="2">
    <citation type="submission" date="2015-01" db="EMBL/GenBank/DDBJ databases">
        <title>Evolutionary Origins and Diversification of the Mycorrhizal Mutualists.</title>
        <authorList>
            <consortium name="DOE Joint Genome Institute"/>
            <consortium name="Mycorrhizal Genomics Consortium"/>
            <person name="Kohler A."/>
            <person name="Kuo A."/>
            <person name="Nagy L.G."/>
            <person name="Floudas D."/>
            <person name="Copeland A."/>
            <person name="Barry K.W."/>
            <person name="Cichocki N."/>
            <person name="Veneault-Fourrey C."/>
            <person name="LaButti K."/>
            <person name="Lindquist E.A."/>
            <person name="Lipzen A."/>
            <person name="Lundell T."/>
            <person name="Morin E."/>
            <person name="Murat C."/>
            <person name="Riley R."/>
            <person name="Ohm R."/>
            <person name="Sun H."/>
            <person name="Tunlid A."/>
            <person name="Henrissat B."/>
            <person name="Grigoriev I.V."/>
            <person name="Hibbett D.S."/>
            <person name="Martin F."/>
        </authorList>
    </citation>
    <scope>NUCLEOTIDE SEQUENCE [LARGE SCALE GENOMIC DNA]</scope>
    <source>
        <strain evidence="9">Marx 270</strain>
    </source>
</reference>
<dbReference type="Pfam" id="PF10275">
    <property type="entry name" value="Peptidase_C65"/>
    <property type="match status" value="1"/>
</dbReference>
<evidence type="ECO:0000256" key="4">
    <source>
        <dbReference type="ARBA" id="ARBA00022786"/>
    </source>
</evidence>
<feature type="domain" description="OTU" evidence="7">
    <location>
        <begin position="80"/>
        <end position="289"/>
    </location>
</feature>
<evidence type="ECO:0000259" key="7">
    <source>
        <dbReference type="PROSITE" id="PS50802"/>
    </source>
</evidence>
<dbReference type="HOGENOM" id="CLU_014832_3_3_1"/>
<dbReference type="GO" id="GO:0071108">
    <property type="term" value="P:protein K48-linked deubiquitination"/>
    <property type="evidence" value="ECO:0007669"/>
    <property type="project" value="TreeGrafter"/>
</dbReference>
<dbReference type="GO" id="GO:0043130">
    <property type="term" value="F:ubiquitin binding"/>
    <property type="evidence" value="ECO:0007669"/>
    <property type="project" value="TreeGrafter"/>
</dbReference>
<dbReference type="GO" id="GO:0005634">
    <property type="term" value="C:nucleus"/>
    <property type="evidence" value="ECO:0007669"/>
    <property type="project" value="TreeGrafter"/>
</dbReference>
<sequence length="291" mass="32724">MVQQTAFLSGYPILLDDMEMKDLPRAQLYAMNQASIRSSIPSEQPLMSEPAPISTLRAEYENGSSSFVAQIDDLVRQGFTSIIRTRGDGDCFYRSLAFAYIEQLIRAEEPELAVVTALSGLESQKEKLMKDAGFQEIVYDLPYGVFTDLIKRIISQSGDLLTSAGLLETFQDSEAPQYIVMYLRLLTSAQIRTAPEEFEEFIMHPDTGMKMTVTEFCENFVDPMGKEADHVQITALSRALQVRIHIAYLDGHSPDGKVKFVEFDQAPDSRSEPLLLLYRPGHYDIIDKNGV</sequence>
<keyword evidence="9" id="KW-1185">Reference proteome</keyword>